<feature type="transmembrane region" description="Helical" evidence="1">
    <location>
        <begin position="111"/>
        <end position="128"/>
    </location>
</feature>
<dbReference type="EMBL" id="CP001674">
    <property type="protein sequence ID" value="ACT50220.1"/>
    <property type="molecule type" value="Genomic_DNA"/>
</dbReference>
<dbReference type="Pfam" id="PF13559">
    <property type="entry name" value="DUF4129"/>
    <property type="match status" value="1"/>
</dbReference>
<dbReference type="eggNOG" id="COG1305">
    <property type="taxonomic scope" value="Bacteria"/>
</dbReference>
<feature type="transmembrane region" description="Helical" evidence="1">
    <location>
        <begin position="549"/>
        <end position="572"/>
    </location>
</feature>
<keyword evidence="1" id="KW-0472">Membrane</keyword>
<sequence length="653" mass="73085">MSVTRHALRNFTPQRHDVIWLLLSLLAVWGLHIAHLPLWINGLMALIFGWRWLIESRGWSLPRMPVLLPLTLLGIAGIVASFDGLFGRDASVALLTLMLGLKLLESRSSRDFMLVIFIAYFLTVNAFLFGQSMLVAVGMLIPVTGLTAALIGLQKPQSGSDQGLQLRLALTLLGQAIPLMLVLFVLFPRLPGPLWGVPKDSYKSMTGLSDRMRPGDISELSLSGATAFRVSFAGAPPRASQLYWRGPVFGYFDGREWRADRRAGYLPRESLSVRGEPVRYSVTLEPHNQPWMLVLDMPSQLPAGALASPDLQILAREPVRTRIRYEGVSHLDYTLADQLSPVAERYLLQLPQQGNPKARALAEQWRAQLPDHQAIVDAALRMFRQQDFYYTLTPPPLGTNSIDDFLFSSRRGFCEHYAGSFAFLMRAAGIPARVVTGYQGGELNPVGQYMIVRQSDAHAWTEVWLPNRGWVRVDPTAAVSPSRIEAGIASAISESASLPMLARRDYPLLRKLYLNWDAINNGWNQWVLGYNQQKQAELLSRIFGASFPLSLLTALFIAVTALVLGLISWVLLRDKTRRDPLQQVYARFLRKMARAGLQQAPEEGAQDFSHRAQQQLPMQAAQIAAITALYLQLRYGRPSNASLQMLKREIRNL</sequence>
<keyword evidence="1" id="KW-0812">Transmembrane</keyword>
<dbReference type="SUPFAM" id="SSF54001">
    <property type="entry name" value="Cysteine proteinases"/>
    <property type="match status" value="1"/>
</dbReference>
<evidence type="ECO:0000313" key="3">
    <source>
        <dbReference type="EMBL" id="ACT50220.1"/>
    </source>
</evidence>
<gene>
    <name evidence="3" type="ordered locus">Msip34_0973</name>
</gene>
<dbReference type="HOGENOM" id="CLU_012397_0_0_4"/>
<dbReference type="RefSeq" id="WP_015829753.1">
    <property type="nucleotide sequence ID" value="NC_012969.1"/>
</dbReference>
<reference evidence="4" key="1">
    <citation type="submission" date="2009-07" db="EMBL/GenBank/DDBJ databases">
        <title>Complete sequence of chromosome of Methylovorus sp. SIP3-4.</title>
        <authorList>
            <person name="Lucas S."/>
            <person name="Copeland A."/>
            <person name="Lapidus A."/>
            <person name="Glavina del Rio T."/>
            <person name="Tice H."/>
            <person name="Bruce D."/>
            <person name="Goodwin L."/>
            <person name="Pitluck S."/>
            <person name="Clum A."/>
            <person name="Larimer F."/>
            <person name="Land M."/>
            <person name="Hauser L."/>
            <person name="Kyrpides N."/>
            <person name="Mikhailova N."/>
            <person name="Kayluzhnaya M."/>
            <person name="Chistoserdova L."/>
        </authorList>
    </citation>
    <scope>NUCLEOTIDE SEQUENCE [LARGE SCALE GENOMIC DNA]</scope>
    <source>
        <strain evidence="4">SIP3-4</strain>
    </source>
</reference>
<dbReference type="Proteomes" id="UP000002743">
    <property type="component" value="Chromosome"/>
</dbReference>
<keyword evidence="1" id="KW-1133">Transmembrane helix</keyword>
<feature type="transmembrane region" description="Helical" evidence="1">
    <location>
        <begin position="134"/>
        <end position="153"/>
    </location>
</feature>
<reference evidence="3 4" key="2">
    <citation type="journal article" date="2011" name="J. Bacteriol.">
        <title>Genomes of three methylotrophs from a single niche uncover genetic and metabolic divergence of Methylophilaceae.</title>
        <authorList>
            <person name="Lapidus A."/>
            <person name="Clum A."/>
            <person name="Labutti K."/>
            <person name="Kaluzhnaya M.G."/>
            <person name="Lim S."/>
            <person name="Beck D.A."/>
            <person name="Glavina Del Rio T."/>
            <person name="Nolan M."/>
            <person name="Mavromatis K."/>
            <person name="Huntemann M."/>
            <person name="Lucas S."/>
            <person name="Lidstrom M.E."/>
            <person name="Ivanova N."/>
            <person name="Chistoserdova L."/>
        </authorList>
    </citation>
    <scope>NUCLEOTIDE SEQUENCE [LARGE SCALE GENOMIC DNA]</scope>
    <source>
        <strain evidence="3 4">SIP3-4</strain>
    </source>
</reference>
<dbReference type="Gene3D" id="3.10.620.30">
    <property type="match status" value="1"/>
</dbReference>
<dbReference type="Pfam" id="PF01841">
    <property type="entry name" value="Transglut_core"/>
    <property type="match status" value="1"/>
</dbReference>
<feature type="transmembrane region" description="Helical" evidence="1">
    <location>
        <begin position="165"/>
        <end position="187"/>
    </location>
</feature>
<accession>C6XCE5</accession>
<dbReference type="STRING" id="582744.Msip34_0973"/>
<dbReference type="InterPro" id="IPR052901">
    <property type="entry name" value="Bact_TGase-like"/>
</dbReference>
<feature type="transmembrane region" description="Helical" evidence="1">
    <location>
        <begin position="61"/>
        <end position="79"/>
    </location>
</feature>
<dbReference type="InterPro" id="IPR021878">
    <property type="entry name" value="TgpA_N"/>
</dbReference>
<dbReference type="InterPro" id="IPR025403">
    <property type="entry name" value="TgpA-like_C"/>
</dbReference>
<feature type="domain" description="Transglutaminase-like" evidence="2">
    <location>
        <begin position="406"/>
        <end position="477"/>
    </location>
</feature>
<dbReference type="PANTHER" id="PTHR42736:SF1">
    <property type="entry name" value="PROTEIN-GLUTAMINE GAMMA-GLUTAMYLTRANSFERASE"/>
    <property type="match status" value="1"/>
</dbReference>
<dbReference type="InterPro" id="IPR038765">
    <property type="entry name" value="Papain-like_cys_pep_sf"/>
</dbReference>
<dbReference type="OrthoDB" id="9804872at2"/>
<dbReference type="Pfam" id="PF11992">
    <property type="entry name" value="TgpA_N"/>
    <property type="match status" value="1"/>
</dbReference>
<dbReference type="AlphaFoldDB" id="C6XCE5"/>
<dbReference type="KEGG" id="mei:Msip34_0973"/>
<organism evidence="3 4">
    <name type="scientific">Methylovorus glucosotrophus (strain SIP3-4)</name>
    <dbReference type="NCBI Taxonomy" id="582744"/>
    <lineage>
        <taxon>Bacteria</taxon>
        <taxon>Pseudomonadati</taxon>
        <taxon>Pseudomonadota</taxon>
        <taxon>Betaproteobacteria</taxon>
        <taxon>Nitrosomonadales</taxon>
        <taxon>Methylophilaceae</taxon>
        <taxon>Methylovorus</taxon>
    </lineage>
</organism>
<proteinExistence type="predicted"/>
<dbReference type="InterPro" id="IPR002931">
    <property type="entry name" value="Transglutaminase-like"/>
</dbReference>
<feature type="transmembrane region" description="Helical" evidence="1">
    <location>
        <begin position="18"/>
        <end position="40"/>
    </location>
</feature>
<evidence type="ECO:0000313" key="4">
    <source>
        <dbReference type="Proteomes" id="UP000002743"/>
    </source>
</evidence>
<protein>
    <submittedName>
        <fullName evidence="3">Transglutaminase domain protein</fullName>
    </submittedName>
</protein>
<evidence type="ECO:0000256" key="1">
    <source>
        <dbReference type="SAM" id="Phobius"/>
    </source>
</evidence>
<name>C6XCE5_METGS</name>
<dbReference type="SMART" id="SM00460">
    <property type="entry name" value="TGc"/>
    <property type="match status" value="1"/>
</dbReference>
<dbReference type="PANTHER" id="PTHR42736">
    <property type="entry name" value="PROTEIN-GLUTAMINE GAMMA-GLUTAMYLTRANSFERASE"/>
    <property type="match status" value="1"/>
</dbReference>
<keyword evidence="4" id="KW-1185">Reference proteome</keyword>
<evidence type="ECO:0000259" key="2">
    <source>
        <dbReference type="SMART" id="SM00460"/>
    </source>
</evidence>